<dbReference type="GO" id="GO:0019867">
    <property type="term" value="C:outer membrane"/>
    <property type="evidence" value="ECO:0007669"/>
    <property type="project" value="InterPro"/>
</dbReference>
<dbReference type="AlphaFoldDB" id="A0A2S9XFW4"/>
<sequence>MLIGSVALGLWLSWAPPAEAVEAPASEAKHEQREEKKREKKKRKKKKREKKKRDPDDPHRLEVGVLPAISYDIDLGFGFGALMTLARFHPDYQPYRWRLEIVLNATAKNTPGVGVRLPFHDDYIKADFPGLWGGRLRINTQLRFRRFTNQGWFGIGNATPSLEPWETIDPEVDPDAFAAARRYHQYDRIYPMLDFNTRLILWDRSRTGNDARRACGPKRSQRCPPSTYSGVGASVDHKQRLEALIGTSIAYDVINPYPDTKLSEDLELRETDSEDGETLRGLVHGTQNHALWTLNLGLLYDTRDHEYMPTRGSFTELSGRFSPGVDQGLVFGHLFLGTAVFVPLYGEYLVLATRGALDYLVGKPPFYELGQFGVLVQRDGPGGSWSVRGVPRQRYFGKQKALVNLELRSMFVRFDIARQRFGLGALAFVDAGRVWTDYRPVELAGANVDGPFGDIKVGLGGGLRITWGETLVIRADPAWSPTDQNFGFYLDIGQMF</sequence>
<evidence type="ECO:0000256" key="3">
    <source>
        <dbReference type="SAM" id="MobiDB-lite"/>
    </source>
</evidence>
<accession>A0A2S9XFW4</accession>
<reference evidence="6 7" key="1">
    <citation type="submission" date="2018-03" db="EMBL/GenBank/DDBJ databases">
        <title>Draft Genome Sequences of the Obligatory Marine Myxobacteria Enhygromyxa salina SWB005.</title>
        <authorList>
            <person name="Poehlein A."/>
            <person name="Moghaddam J.A."/>
            <person name="Harms H."/>
            <person name="Alanjari M."/>
            <person name="Koenig G.M."/>
            <person name="Daniel R."/>
            <person name="Schaeberle T.F."/>
        </authorList>
    </citation>
    <scope>NUCLEOTIDE SEQUENCE [LARGE SCALE GENOMIC DNA]</scope>
    <source>
        <strain evidence="6 7">SWB005</strain>
    </source>
</reference>
<dbReference type="InterPro" id="IPR000184">
    <property type="entry name" value="Bac_surfAg_D15"/>
</dbReference>
<feature type="region of interest" description="Disordered" evidence="3">
    <location>
        <begin position="212"/>
        <end position="231"/>
    </location>
</feature>
<evidence type="ECO:0000256" key="2">
    <source>
        <dbReference type="ARBA" id="ARBA00023136"/>
    </source>
</evidence>
<feature type="compositionally biased region" description="Basic and acidic residues" evidence="3">
    <location>
        <begin position="27"/>
        <end position="37"/>
    </location>
</feature>
<dbReference type="Proteomes" id="UP000237968">
    <property type="component" value="Unassembled WGS sequence"/>
</dbReference>
<proteinExistence type="predicted"/>
<feature type="signal peptide" evidence="4">
    <location>
        <begin position="1"/>
        <end position="20"/>
    </location>
</feature>
<comment type="caution">
    <text evidence="6">The sequence shown here is derived from an EMBL/GenBank/DDBJ whole genome shotgun (WGS) entry which is preliminary data.</text>
</comment>
<protein>
    <submittedName>
        <fullName evidence="6">Surface antigen</fullName>
    </submittedName>
</protein>
<dbReference type="Pfam" id="PF01103">
    <property type="entry name" value="Omp85"/>
    <property type="match status" value="1"/>
</dbReference>
<keyword evidence="2" id="KW-0472">Membrane</keyword>
<dbReference type="NCBIfam" id="NF047779">
    <property type="entry name" value="Omp85_fam"/>
    <property type="match status" value="1"/>
</dbReference>
<keyword evidence="7" id="KW-1185">Reference proteome</keyword>
<evidence type="ECO:0000259" key="5">
    <source>
        <dbReference type="Pfam" id="PF01103"/>
    </source>
</evidence>
<evidence type="ECO:0000313" key="6">
    <source>
        <dbReference type="EMBL" id="PRP91752.1"/>
    </source>
</evidence>
<dbReference type="RefSeq" id="WP_106394548.1">
    <property type="nucleotide sequence ID" value="NZ_PVNK01000232.1"/>
</dbReference>
<organism evidence="6 7">
    <name type="scientific">Enhygromyxa salina</name>
    <dbReference type="NCBI Taxonomy" id="215803"/>
    <lineage>
        <taxon>Bacteria</taxon>
        <taxon>Pseudomonadati</taxon>
        <taxon>Myxococcota</taxon>
        <taxon>Polyangia</taxon>
        <taxon>Nannocystales</taxon>
        <taxon>Nannocystaceae</taxon>
        <taxon>Enhygromyxa</taxon>
    </lineage>
</organism>
<feature type="chain" id="PRO_5015487267" evidence="4">
    <location>
        <begin position="21"/>
        <end position="496"/>
    </location>
</feature>
<comment type="subcellular location">
    <subcellularLocation>
        <location evidence="1">Membrane</location>
    </subcellularLocation>
</comment>
<name>A0A2S9XFW4_9BACT</name>
<evidence type="ECO:0000313" key="7">
    <source>
        <dbReference type="Proteomes" id="UP000237968"/>
    </source>
</evidence>
<dbReference type="EMBL" id="PVNK01000232">
    <property type="protein sequence ID" value="PRP91752.1"/>
    <property type="molecule type" value="Genomic_DNA"/>
</dbReference>
<feature type="compositionally biased region" description="Basic residues" evidence="3">
    <location>
        <begin position="38"/>
        <end position="51"/>
    </location>
</feature>
<dbReference type="OrthoDB" id="333971at2"/>
<dbReference type="Gene3D" id="2.40.160.50">
    <property type="entry name" value="membrane protein fhac: a member of the omp85/tpsb transporter family"/>
    <property type="match status" value="1"/>
</dbReference>
<keyword evidence="4" id="KW-0732">Signal</keyword>
<gene>
    <name evidence="6" type="ORF">ENSA5_53330</name>
</gene>
<evidence type="ECO:0000256" key="1">
    <source>
        <dbReference type="ARBA" id="ARBA00004370"/>
    </source>
</evidence>
<evidence type="ECO:0000256" key="4">
    <source>
        <dbReference type="SAM" id="SignalP"/>
    </source>
</evidence>
<feature type="region of interest" description="Disordered" evidence="3">
    <location>
        <begin position="22"/>
        <end position="59"/>
    </location>
</feature>
<feature type="domain" description="Bacterial surface antigen (D15)" evidence="5">
    <location>
        <begin position="282"/>
        <end position="496"/>
    </location>
</feature>